<dbReference type="Pfam" id="PF03478">
    <property type="entry name" value="Beta-prop_KIB1-4"/>
    <property type="match status" value="1"/>
</dbReference>
<dbReference type="InterPro" id="IPR005174">
    <property type="entry name" value="KIB1-4_b-propeller"/>
</dbReference>
<evidence type="ECO:0000259" key="1">
    <source>
        <dbReference type="Pfam" id="PF03478"/>
    </source>
</evidence>
<name>A0A2K2AUA8_POPTR</name>
<dbReference type="Proteomes" id="UP000006729">
    <property type="component" value="Chromosome 4"/>
</dbReference>
<dbReference type="FunCoup" id="A0A2K2AUA8">
    <property type="interactions" value="183"/>
</dbReference>
<dbReference type="EMBL" id="CM009293">
    <property type="protein sequence ID" value="PNT41115.1"/>
    <property type="molecule type" value="Genomic_DNA"/>
</dbReference>
<evidence type="ECO:0000313" key="3">
    <source>
        <dbReference type="Proteomes" id="UP000006729"/>
    </source>
</evidence>
<evidence type="ECO:0000313" key="2">
    <source>
        <dbReference type="EMBL" id="PNT41115.1"/>
    </source>
</evidence>
<dbReference type="PANTHER" id="PTHR44586:SF25">
    <property type="entry name" value="(WILD MALAYSIAN BANANA) HYPOTHETICAL PROTEIN"/>
    <property type="match status" value="1"/>
</dbReference>
<gene>
    <name evidence="2" type="ORF">POPTR_004G137700</name>
</gene>
<organism evidence="2 3">
    <name type="scientific">Populus trichocarpa</name>
    <name type="common">Western balsam poplar</name>
    <name type="synonym">Populus balsamifera subsp. trichocarpa</name>
    <dbReference type="NCBI Taxonomy" id="3694"/>
    <lineage>
        <taxon>Eukaryota</taxon>
        <taxon>Viridiplantae</taxon>
        <taxon>Streptophyta</taxon>
        <taxon>Embryophyta</taxon>
        <taxon>Tracheophyta</taxon>
        <taxon>Spermatophyta</taxon>
        <taxon>Magnoliopsida</taxon>
        <taxon>eudicotyledons</taxon>
        <taxon>Gunneridae</taxon>
        <taxon>Pentapetalae</taxon>
        <taxon>rosids</taxon>
        <taxon>fabids</taxon>
        <taxon>Malpighiales</taxon>
        <taxon>Salicaceae</taxon>
        <taxon>Saliceae</taxon>
        <taxon>Populus</taxon>
    </lineage>
</organism>
<accession>A0A2K2AUA8</accession>
<dbReference type="PANTHER" id="PTHR44586">
    <property type="entry name" value="F-BOX DOMAIN CONTAINING PROTEIN, EXPRESSED"/>
    <property type="match status" value="1"/>
</dbReference>
<protein>
    <recommendedName>
        <fullName evidence="1">KIB1-4 beta-propeller domain-containing protein</fullName>
    </recommendedName>
</protein>
<feature type="domain" description="KIB1-4 beta-propeller" evidence="1">
    <location>
        <begin position="141"/>
        <end position="238"/>
    </location>
</feature>
<sequence>MHDWVQLDSDMLLAIFNGLSFIDVLQVKVVCSHRHSVAKELKSYMKVHQIPWLLIPPQEEDNEASNSTRLFSIEEGKFYGGRYIIEWVCASQEQDSEQQRMREHLIQKAILSSDSCHSDSFGVVLICRKSWKLAFCQCGAGTVLLVARCVGEFVLGGASPVLEEDLLIDEGIQPLVCPYWTLQFRLFRTDFEQKPWVDMETLEDRALFIGANHSASVSVSNCGGRKQNSIYFTDDYWGQMTIAHMVVMIWVFITWKTEVSNSSMNVMHRRFNHRPVGSFLIHGRHIRSFLDNFK</sequence>
<proteinExistence type="predicted"/>
<keyword evidence="3" id="KW-1185">Reference proteome</keyword>
<reference evidence="2 3" key="1">
    <citation type="journal article" date="2006" name="Science">
        <title>The genome of black cottonwood, Populus trichocarpa (Torr. &amp; Gray).</title>
        <authorList>
            <person name="Tuskan G.A."/>
            <person name="Difazio S."/>
            <person name="Jansson S."/>
            <person name="Bohlmann J."/>
            <person name="Grigoriev I."/>
            <person name="Hellsten U."/>
            <person name="Putnam N."/>
            <person name="Ralph S."/>
            <person name="Rombauts S."/>
            <person name="Salamov A."/>
            <person name="Schein J."/>
            <person name="Sterck L."/>
            <person name="Aerts A."/>
            <person name="Bhalerao R.R."/>
            <person name="Bhalerao R.P."/>
            <person name="Blaudez D."/>
            <person name="Boerjan W."/>
            <person name="Brun A."/>
            <person name="Brunner A."/>
            <person name="Busov V."/>
            <person name="Campbell M."/>
            <person name="Carlson J."/>
            <person name="Chalot M."/>
            <person name="Chapman J."/>
            <person name="Chen G.L."/>
            <person name="Cooper D."/>
            <person name="Coutinho P.M."/>
            <person name="Couturier J."/>
            <person name="Covert S."/>
            <person name="Cronk Q."/>
            <person name="Cunningham R."/>
            <person name="Davis J."/>
            <person name="Degroeve S."/>
            <person name="Dejardin A."/>
            <person name="Depamphilis C."/>
            <person name="Detter J."/>
            <person name="Dirks B."/>
            <person name="Dubchak I."/>
            <person name="Duplessis S."/>
            <person name="Ehlting J."/>
            <person name="Ellis B."/>
            <person name="Gendler K."/>
            <person name="Goodstein D."/>
            <person name="Gribskov M."/>
            <person name="Grimwood J."/>
            <person name="Groover A."/>
            <person name="Gunter L."/>
            <person name="Hamberger B."/>
            <person name="Heinze B."/>
            <person name="Helariutta Y."/>
            <person name="Henrissat B."/>
            <person name="Holligan D."/>
            <person name="Holt R."/>
            <person name="Huang W."/>
            <person name="Islam-Faridi N."/>
            <person name="Jones S."/>
            <person name="Jones-Rhoades M."/>
            <person name="Jorgensen R."/>
            <person name="Joshi C."/>
            <person name="Kangasjarvi J."/>
            <person name="Karlsson J."/>
            <person name="Kelleher C."/>
            <person name="Kirkpatrick R."/>
            <person name="Kirst M."/>
            <person name="Kohler A."/>
            <person name="Kalluri U."/>
            <person name="Larimer F."/>
            <person name="Leebens-Mack J."/>
            <person name="Leple J.C."/>
            <person name="Locascio P."/>
            <person name="Lou Y."/>
            <person name="Lucas S."/>
            <person name="Martin F."/>
            <person name="Montanini B."/>
            <person name="Napoli C."/>
            <person name="Nelson D.R."/>
            <person name="Nelson C."/>
            <person name="Nieminen K."/>
            <person name="Nilsson O."/>
            <person name="Pereda V."/>
            <person name="Peter G."/>
            <person name="Philippe R."/>
            <person name="Pilate G."/>
            <person name="Poliakov A."/>
            <person name="Razumovskaya J."/>
            <person name="Richardson P."/>
            <person name="Rinaldi C."/>
            <person name="Ritland K."/>
            <person name="Rouze P."/>
            <person name="Ryaboy D."/>
            <person name="Schmutz J."/>
            <person name="Schrader J."/>
            <person name="Segerman B."/>
            <person name="Shin H."/>
            <person name="Siddiqui A."/>
            <person name="Sterky F."/>
            <person name="Terry A."/>
            <person name="Tsai C.J."/>
            <person name="Uberbacher E."/>
            <person name="Unneberg P."/>
            <person name="Vahala J."/>
            <person name="Wall K."/>
            <person name="Wessler S."/>
            <person name="Yang G."/>
            <person name="Yin T."/>
            <person name="Douglas C."/>
            <person name="Marra M."/>
            <person name="Sandberg G."/>
            <person name="Van de Peer Y."/>
            <person name="Rokhsar D."/>
        </authorList>
    </citation>
    <scope>NUCLEOTIDE SEQUENCE [LARGE SCALE GENOMIC DNA]</scope>
    <source>
        <strain evidence="3">cv. Nisqually</strain>
    </source>
</reference>
<dbReference type="AlphaFoldDB" id="A0A2K2AUA8"/>
<dbReference type="InParanoid" id="A0A2K2AUA8"/>